<dbReference type="Pfam" id="PF17862">
    <property type="entry name" value="AAA_lid_3"/>
    <property type="match status" value="1"/>
</dbReference>
<dbReference type="HAMAP" id="MF_01458">
    <property type="entry name" value="FtsH"/>
    <property type="match status" value="1"/>
</dbReference>
<evidence type="ECO:0000256" key="11">
    <source>
        <dbReference type="ARBA" id="ARBA00022840"/>
    </source>
</evidence>
<keyword evidence="16" id="KW-0812">Transmembrane</keyword>
<keyword evidence="12" id="KW-0482">Metalloprotease</keyword>
<protein>
    <submittedName>
        <fullName evidence="18">ATP-dependent metallopeptidase Hfl</fullName>
    </submittedName>
</protein>
<evidence type="ECO:0000256" key="2">
    <source>
        <dbReference type="ARBA" id="ARBA00004173"/>
    </source>
</evidence>
<keyword evidence="19" id="KW-1185">Reference proteome</keyword>
<evidence type="ECO:0000256" key="10">
    <source>
        <dbReference type="ARBA" id="ARBA00022833"/>
    </source>
</evidence>
<proteinExistence type="inferred from homology"/>
<dbReference type="GO" id="GO:0016887">
    <property type="term" value="F:ATP hydrolysis activity"/>
    <property type="evidence" value="ECO:0007669"/>
    <property type="project" value="InterPro"/>
</dbReference>
<evidence type="ECO:0000256" key="1">
    <source>
        <dbReference type="ARBA" id="ARBA00001947"/>
    </source>
</evidence>
<evidence type="ECO:0000256" key="9">
    <source>
        <dbReference type="ARBA" id="ARBA00022801"/>
    </source>
</evidence>
<dbReference type="Gene3D" id="1.20.58.760">
    <property type="entry name" value="Peptidase M41"/>
    <property type="match status" value="1"/>
</dbReference>
<dbReference type="InterPro" id="IPR005936">
    <property type="entry name" value="FtsH"/>
</dbReference>
<keyword evidence="8" id="KW-0547">Nucleotide-binding</keyword>
<keyword evidence="10" id="KW-0862">Zinc</keyword>
<dbReference type="GO" id="GO:0141164">
    <property type="term" value="P:mitochondrial protein quality control"/>
    <property type="evidence" value="ECO:0007669"/>
    <property type="project" value="UniProtKB-ARBA"/>
</dbReference>
<evidence type="ECO:0000313" key="19">
    <source>
        <dbReference type="Proteomes" id="UP000193920"/>
    </source>
</evidence>
<dbReference type="STRING" id="1754190.A0A1Y2BZU8"/>
<dbReference type="InterPro" id="IPR037219">
    <property type="entry name" value="Peptidase_M41-like"/>
</dbReference>
<dbReference type="NCBIfam" id="TIGR01241">
    <property type="entry name" value="FtsH_fam"/>
    <property type="match status" value="1"/>
</dbReference>
<evidence type="ECO:0000256" key="12">
    <source>
        <dbReference type="ARBA" id="ARBA00023049"/>
    </source>
</evidence>
<dbReference type="GO" id="GO:0007005">
    <property type="term" value="P:mitochondrion organization"/>
    <property type="evidence" value="ECO:0007669"/>
    <property type="project" value="TreeGrafter"/>
</dbReference>
<dbReference type="PANTHER" id="PTHR23076:SF97">
    <property type="entry name" value="ATP-DEPENDENT ZINC METALLOPROTEASE YME1L1"/>
    <property type="match status" value="1"/>
</dbReference>
<dbReference type="GO" id="GO:0005524">
    <property type="term" value="F:ATP binding"/>
    <property type="evidence" value="ECO:0007669"/>
    <property type="project" value="UniProtKB-KW"/>
</dbReference>
<feature type="transmembrane region" description="Helical" evidence="16">
    <location>
        <begin position="151"/>
        <end position="169"/>
    </location>
</feature>
<dbReference type="SMART" id="SM00382">
    <property type="entry name" value="AAA"/>
    <property type="match status" value="1"/>
</dbReference>
<comment type="cofactor">
    <cofactor evidence="1">
        <name>Zn(2+)</name>
        <dbReference type="ChEBI" id="CHEBI:29105"/>
    </cofactor>
</comment>
<feature type="compositionally biased region" description="Basic and acidic residues" evidence="15">
    <location>
        <begin position="638"/>
        <end position="662"/>
    </location>
</feature>
<dbReference type="EMBL" id="MCOG01000128">
    <property type="protein sequence ID" value="ORY40323.1"/>
    <property type="molecule type" value="Genomic_DNA"/>
</dbReference>
<evidence type="ECO:0000256" key="15">
    <source>
        <dbReference type="SAM" id="MobiDB-lite"/>
    </source>
</evidence>
<dbReference type="GO" id="GO:0046872">
    <property type="term" value="F:metal ion binding"/>
    <property type="evidence" value="ECO:0007669"/>
    <property type="project" value="UniProtKB-KW"/>
</dbReference>
<dbReference type="PANTHER" id="PTHR23076">
    <property type="entry name" value="METALLOPROTEASE M41 FTSH"/>
    <property type="match status" value="1"/>
</dbReference>
<keyword evidence="16" id="KW-1133">Transmembrane helix</keyword>
<gene>
    <name evidence="18" type="ORF">LY90DRAFT_36958</name>
</gene>
<keyword evidence="9" id="KW-0378">Hydrolase</keyword>
<dbReference type="Pfam" id="PF01434">
    <property type="entry name" value="Peptidase_M41"/>
    <property type="match status" value="1"/>
</dbReference>
<dbReference type="Proteomes" id="UP000193920">
    <property type="component" value="Unassembled WGS sequence"/>
</dbReference>
<dbReference type="SUPFAM" id="SSF140990">
    <property type="entry name" value="FtsH protease domain-like"/>
    <property type="match status" value="1"/>
</dbReference>
<dbReference type="InterPro" id="IPR041569">
    <property type="entry name" value="AAA_lid_3"/>
</dbReference>
<evidence type="ECO:0000256" key="6">
    <source>
        <dbReference type="ARBA" id="ARBA00022670"/>
    </source>
</evidence>
<dbReference type="GO" id="GO:0005743">
    <property type="term" value="C:mitochondrial inner membrane"/>
    <property type="evidence" value="ECO:0007669"/>
    <property type="project" value="TreeGrafter"/>
</dbReference>
<reference evidence="18 19" key="1">
    <citation type="submission" date="2016-08" db="EMBL/GenBank/DDBJ databases">
        <title>A Parts List for Fungal Cellulosomes Revealed by Comparative Genomics.</title>
        <authorList>
            <consortium name="DOE Joint Genome Institute"/>
            <person name="Haitjema C.H."/>
            <person name="Gilmore S.P."/>
            <person name="Henske J.K."/>
            <person name="Solomon K.V."/>
            <person name="De Groot R."/>
            <person name="Kuo A."/>
            <person name="Mondo S.J."/>
            <person name="Salamov A.A."/>
            <person name="Labutti K."/>
            <person name="Zhao Z."/>
            <person name="Chiniquy J."/>
            <person name="Barry K."/>
            <person name="Brewer H.M."/>
            <person name="Purvine S.O."/>
            <person name="Wright A.T."/>
            <person name="Boxma B."/>
            <person name="Van Alen T."/>
            <person name="Hackstein J.H."/>
            <person name="Baker S.E."/>
            <person name="Grigoriev I.V."/>
            <person name="O'Malley M.A."/>
        </authorList>
    </citation>
    <scope>NUCLEOTIDE SEQUENCE [LARGE SCALE GENOMIC DNA]</scope>
    <source>
        <strain evidence="18 19">G1</strain>
    </source>
</reference>
<keyword evidence="13" id="KW-0496">Mitochondrion</keyword>
<keyword evidence="6" id="KW-0645">Protease</keyword>
<evidence type="ECO:0000256" key="7">
    <source>
        <dbReference type="ARBA" id="ARBA00022723"/>
    </source>
</evidence>
<dbReference type="FunFam" id="3.40.50.300:FF:000175">
    <property type="entry name" value="ATP-dependent zinc metalloprotease FTSH 4"/>
    <property type="match status" value="1"/>
</dbReference>
<dbReference type="InterPro" id="IPR027417">
    <property type="entry name" value="P-loop_NTPase"/>
</dbReference>
<dbReference type="Gene3D" id="3.40.50.300">
    <property type="entry name" value="P-loop containing nucleotide triphosphate hydrolases"/>
    <property type="match status" value="1"/>
</dbReference>
<comment type="similarity">
    <text evidence="4">In the C-terminal section; belongs to the peptidase M41 family.</text>
</comment>
<evidence type="ECO:0000256" key="13">
    <source>
        <dbReference type="ARBA" id="ARBA00023128"/>
    </source>
</evidence>
<dbReference type="GO" id="GO:0004176">
    <property type="term" value="F:ATP-dependent peptidase activity"/>
    <property type="evidence" value="ECO:0007669"/>
    <property type="project" value="InterPro"/>
</dbReference>
<dbReference type="InterPro" id="IPR003959">
    <property type="entry name" value="ATPase_AAA_core"/>
</dbReference>
<name>A0A1Y2BZU8_9FUNG</name>
<feature type="domain" description="AAA+ ATPase" evidence="17">
    <location>
        <begin position="227"/>
        <end position="363"/>
    </location>
</feature>
<evidence type="ECO:0000256" key="14">
    <source>
        <dbReference type="ARBA" id="ARBA00023136"/>
    </source>
</evidence>
<evidence type="ECO:0000256" key="16">
    <source>
        <dbReference type="SAM" id="Phobius"/>
    </source>
</evidence>
<accession>A0A1Y2BZU8</accession>
<dbReference type="GO" id="GO:0004222">
    <property type="term" value="F:metalloendopeptidase activity"/>
    <property type="evidence" value="ECO:0007669"/>
    <property type="project" value="InterPro"/>
</dbReference>
<comment type="caution">
    <text evidence="18">The sequence shown here is derived from an EMBL/GenBank/DDBJ whole genome shotgun (WGS) entry which is preliminary data.</text>
</comment>
<dbReference type="Pfam" id="PF00004">
    <property type="entry name" value="AAA"/>
    <property type="match status" value="1"/>
</dbReference>
<dbReference type="AlphaFoldDB" id="A0A1Y2BZU8"/>
<organism evidence="18 19">
    <name type="scientific">Neocallimastix californiae</name>
    <dbReference type="NCBI Taxonomy" id="1754190"/>
    <lineage>
        <taxon>Eukaryota</taxon>
        <taxon>Fungi</taxon>
        <taxon>Fungi incertae sedis</taxon>
        <taxon>Chytridiomycota</taxon>
        <taxon>Chytridiomycota incertae sedis</taxon>
        <taxon>Neocallimastigomycetes</taxon>
        <taxon>Neocallimastigales</taxon>
        <taxon>Neocallimastigaceae</taxon>
        <taxon>Neocallimastix</taxon>
    </lineage>
</organism>
<dbReference type="FunFam" id="1.20.58.760:FF:000002">
    <property type="entry name" value="ATP-dependent zinc metalloprotease FtsH"/>
    <property type="match status" value="1"/>
</dbReference>
<keyword evidence="11" id="KW-0067">ATP-binding</keyword>
<dbReference type="OrthoDB" id="1413014at2759"/>
<dbReference type="Gene3D" id="1.10.8.60">
    <property type="match status" value="1"/>
</dbReference>
<dbReference type="SUPFAM" id="SSF52540">
    <property type="entry name" value="P-loop containing nucleoside triphosphate hydrolases"/>
    <property type="match status" value="1"/>
</dbReference>
<keyword evidence="7" id="KW-0479">Metal-binding</keyword>
<evidence type="ECO:0000256" key="8">
    <source>
        <dbReference type="ARBA" id="ARBA00022741"/>
    </source>
</evidence>
<keyword evidence="14 16" id="KW-0472">Membrane</keyword>
<feature type="region of interest" description="Disordered" evidence="15">
    <location>
        <begin position="638"/>
        <end position="666"/>
    </location>
</feature>
<dbReference type="InterPro" id="IPR000642">
    <property type="entry name" value="Peptidase_M41"/>
</dbReference>
<dbReference type="InterPro" id="IPR003593">
    <property type="entry name" value="AAA+_ATPase"/>
</dbReference>
<comment type="similarity">
    <text evidence="5">In the N-terminal section; belongs to the AAA ATPase family.</text>
</comment>
<evidence type="ECO:0000256" key="4">
    <source>
        <dbReference type="ARBA" id="ARBA00010044"/>
    </source>
</evidence>
<sequence>MLPKIQKLYYSTTFNSNDINNNNNNNNNNSNKNKNNDININDIPNIVNNEMFENVNSVNDKSKDNVMENHRYEEVNMNHNNHSNKKKSSRGVEYIRKFYRLNPAHYSYNKEQVPNNSQAYNNVFSFRSNNNKPIEVVIHETTSFRLFMKKCIVGVVTILFAVMCALSFLEKQNSNAGVPFHDVEYSTAKSTVKFSDVQGVDEAKEELKEVVEFLKNPEKFTRIGGKLPKGILLYGPPGTGKTYLAKAVAGESGVPFFQMSGSEFDELYVGVGAKRVRQLVAMARKKAPCIIFIDELDAVGSKRNSKDQGYMKQTLNQLLVELDGFNSSEGVIFIAATNQLEALDKALIRPGRFDRHIVVPLPDLNGREKIIETHIKNIHIGRDVDINTLARGTTGFSGAELANLINQAAIKASKEDKLVVHMEDLEWAKDKIIMGVERKTAYVDDESKKATAYHETGHAIVALHTPGALPLHKVTIIQRGNALGVTVQLPLMDKTSYTKKELLAMIDVCMGGRVAEELTYGPDEVTTGASNDLEKATNIAREMVMTYGMADKIGLVSYKNIEWASLNSTTQLAIEAEIKSILESSHQRVIQLIKAHKNEYQNIANTLFIKETLTNDEVKEIASGIDIIKREEEEAKMKRKLEEKKKIKKSTDNAEEKSKVSSEDGIINNNKQFNYNTM</sequence>
<evidence type="ECO:0000256" key="3">
    <source>
        <dbReference type="ARBA" id="ARBA00004370"/>
    </source>
</evidence>
<comment type="subcellular location">
    <subcellularLocation>
        <location evidence="3">Membrane</location>
    </subcellularLocation>
    <subcellularLocation>
        <location evidence="2">Mitochondrion</location>
    </subcellularLocation>
</comment>
<dbReference type="FunFam" id="1.10.8.60:FF:000001">
    <property type="entry name" value="ATP-dependent zinc metalloprotease FtsH"/>
    <property type="match status" value="1"/>
</dbReference>
<dbReference type="CDD" id="cd19501">
    <property type="entry name" value="RecA-like_FtsH"/>
    <property type="match status" value="1"/>
</dbReference>
<evidence type="ECO:0000256" key="5">
    <source>
        <dbReference type="ARBA" id="ARBA00010550"/>
    </source>
</evidence>
<evidence type="ECO:0000313" key="18">
    <source>
        <dbReference type="EMBL" id="ORY40323.1"/>
    </source>
</evidence>
<evidence type="ECO:0000259" key="17">
    <source>
        <dbReference type="SMART" id="SM00382"/>
    </source>
</evidence>